<evidence type="ECO:0000256" key="2">
    <source>
        <dbReference type="ARBA" id="ARBA00008372"/>
    </source>
</evidence>
<evidence type="ECO:0000313" key="3">
    <source>
        <dbReference type="EMBL" id="KAJ6812297.1"/>
    </source>
</evidence>
<proteinExistence type="inferred from homology"/>
<sequence>MASASGGGKIRQVTRSNFSDALRRIRTHIENSDYVAVSVRPTGALTSSWPRALPIDTPEVAYLKSKISAESFGLLQFAVCPFTIRGRKVHAFPYNFHLFPRDELNSGMPSYSFSCQTSFLTSMAREGFDFNVCIYDGLSYISRVQESRAKGRHTVPQIHPTAFTSNPSVADSLFMGRIKSRVEHWRKACKDRGKENDGSLIKSLRKLILGVELYGSRPCLTIDVCSDRQVQLALEVVNKIGDDLVPLVAPDKLGETKAVRVVLTSSDEDKDLLMSEIRTLEEEQNMKIRGFREVIDLISSSYKPIIAYNCLHDFTHIHSKFIAPLPPSLDEFMCSLKLAFANVLDVNHLSKEVGPLRKAKNLPATLSYLDRQFFAPIELEISHQADEENNEKKHGQNVLRITSLFAKLSNILKIDPDLQTAVGQQKKSIEDYANVFYPTCTSFQESEKEDAALLLEDVRRKISTSNLIFLWGFGKGVAAAELKRRLRGIHPVLSDDFELQMVDKTCAVLVFCTPGSAKTLLNDMRMENNSCDALREMMSEGLKGADYDAYKKVCRLSLWDADLADSLEAALATAEPRDDLSVTSDEDVSEIYWNSELMIDLNQL</sequence>
<dbReference type="InterPro" id="IPR051181">
    <property type="entry name" value="CAF1_poly(A)_ribonucleases"/>
</dbReference>
<comment type="cofactor">
    <cofactor evidence="1">
        <name>a divalent metal cation</name>
        <dbReference type="ChEBI" id="CHEBI:60240"/>
    </cofactor>
</comment>
<accession>A0AAX6F773</accession>
<dbReference type="SUPFAM" id="SSF53098">
    <property type="entry name" value="Ribonuclease H-like"/>
    <property type="match status" value="1"/>
</dbReference>
<dbReference type="AlphaFoldDB" id="A0AAX6F773"/>
<dbReference type="Gene3D" id="3.30.420.10">
    <property type="entry name" value="Ribonuclease H-like superfamily/Ribonuclease H"/>
    <property type="match status" value="2"/>
</dbReference>
<dbReference type="GO" id="GO:0000175">
    <property type="term" value="F:3'-5'-RNA exonuclease activity"/>
    <property type="evidence" value="ECO:0007669"/>
    <property type="project" value="TreeGrafter"/>
</dbReference>
<keyword evidence="4" id="KW-1185">Reference proteome</keyword>
<dbReference type="GO" id="GO:0003723">
    <property type="term" value="F:RNA binding"/>
    <property type="evidence" value="ECO:0007669"/>
    <property type="project" value="TreeGrafter"/>
</dbReference>
<dbReference type="PANTHER" id="PTHR15092:SF42">
    <property type="entry name" value="POLY(A)-SPECIFIC RIBONUCLEASE PARN-LIKE"/>
    <property type="match status" value="1"/>
</dbReference>
<organism evidence="3 4">
    <name type="scientific">Iris pallida</name>
    <name type="common">Sweet iris</name>
    <dbReference type="NCBI Taxonomy" id="29817"/>
    <lineage>
        <taxon>Eukaryota</taxon>
        <taxon>Viridiplantae</taxon>
        <taxon>Streptophyta</taxon>
        <taxon>Embryophyta</taxon>
        <taxon>Tracheophyta</taxon>
        <taxon>Spermatophyta</taxon>
        <taxon>Magnoliopsida</taxon>
        <taxon>Liliopsida</taxon>
        <taxon>Asparagales</taxon>
        <taxon>Iridaceae</taxon>
        <taxon>Iridoideae</taxon>
        <taxon>Irideae</taxon>
        <taxon>Iris</taxon>
    </lineage>
</organism>
<reference evidence="3" key="1">
    <citation type="journal article" date="2023" name="GigaByte">
        <title>Genome assembly of the bearded iris, Iris pallida Lam.</title>
        <authorList>
            <person name="Bruccoleri R.E."/>
            <person name="Oakeley E.J."/>
            <person name="Faust A.M.E."/>
            <person name="Altorfer M."/>
            <person name="Dessus-Babus S."/>
            <person name="Burckhardt D."/>
            <person name="Oertli M."/>
            <person name="Naumann U."/>
            <person name="Petersen F."/>
            <person name="Wong J."/>
        </authorList>
    </citation>
    <scope>NUCLEOTIDE SEQUENCE</scope>
    <source>
        <strain evidence="3">GSM-AAB239-AS_SAM_17_03QT</strain>
    </source>
</reference>
<protein>
    <submittedName>
        <fullName evidence="3">Poly(A)-specific ribonuclease PARN-like</fullName>
    </submittedName>
</protein>
<dbReference type="InterPro" id="IPR036397">
    <property type="entry name" value="RNaseH_sf"/>
</dbReference>
<evidence type="ECO:0000313" key="4">
    <source>
        <dbReference type="Proteomes" id="UP001140949"/>
    </source>
</evidence>
<name>A0AAX6F773_IRIPA</name>
<dbReference type="Proteomes" id="UP001140949">
    <property type="component" value="Unassembled WGS sequence"/>
</dbReference>
<dbReference type="InterPro" id="IPR006941">
    <property type="entry name" value="RNase_CAF1"/>
</dbReference>
<dbReference type="PANTHER" id="PTHR15092">
    <property type="entry name" value="POLY A -SPECIFIC RIBONUCLEASE/TARGET OF EGR1, MEMBER 1"/>
    <property type="match status" value="1"/>
</dbReference>
<comment type="caution">
    <text evidence="3">The sequence shown here is derived from an EMBL/GenBank/DDBJ whole genome shotgun (WGS) entry which is preliminary data.</text>
</comment>
<dbReference type="Pfam" id="PF04857">
    <property type="entry name" value="CAF1"/>
    <property type="match status" value="1"/>
</dbReference>
<dbReference type="EMBL" id="JANAVB010031217">
    <property type="protein sequence ID" value="KAJ6812297.1"/>
    <property type="molecule type" value="Genomic_DNA"/>
</dbReference>
<comment type="similarity">
    <text evidence="2">Belongs to the CAF1 family.</text>
</comment>
<dbReference type="InterPro" id="IPR012337">
    <property type="entry name" value="RNaseH-like_sf"/>
</dbReference>
<reference evidence="3" key="2">
    <citation type="submission" date="2023-04" db="EMBL/GenBank/DDBJ databases">
        <authorList>
            <person name="Bruccoleri R.E."/>
            <person name="Oakeley E.J."/>
            <person name="Faust A.-M."/>
            <person name="Dessus-Babus S."/>
            <person name="Altorfer M."/>
            <person name="Burckhardt D."/>
            <person name="Oertli M."/>
            <person name="Naumann U."/>
            <person name="Petersen F."/>
            <person name="Wong J."/>
        </authorList>
    </citation>
    <scope>NUCLEOTIDE SEQUENCE</scope>
    <source>
        <strain evidence="3">GSM-AAB239-AS_SAM_17_03QT</strain>
        <tissue evidence="3">Leaf</tissue>
    </source>
</reference>
<evidence type="ECO:0000256" key="1">
    <source>
        <dbReference type="ARBA" id="ARBA00001968"/>
    </source>
</evidence>
<gene>
    <name evidence="3" type="ORF">M6B38_149385</name>
</gene>